<dbReference type="InterPro" id="IPR036271">
    <property type="entry name" value="Tet_transcr_reg_TetR-rel_C_sf"/>
</dbReference>
<dbReference type="OrthoDB" id="9798857at2"/>
<dbReference type="InterPro" id="IPR009057">
    <property type="entry name" value="Homeodomain-like_sf"/>
</dbReference>
<dbReference type="InterPro" id="IPR001647">
    <property type="entry name" value="HTH_TetR"/>
</dbReference>
<keyword evidence="2 4" id="KW-0238">DNA-binding</keyword>
<evidence type="ECO:0000259" key="5">
    <source>
        <dbReference type="PROSITE" id="PS50977"/>
    </source>
</evidence>
<organism evidence="6 7">
    <name type="scientific">Pedobacter jejuensis</name>
    <dbReference type="NCBI Taxonomy" id="1268550"/>
    <lineage>
        <taxon>Bacteria</taxon>
        <taxon>Pseudomonadati</taxon>
        <taxon>Bacteroidota</taxon>
        <taxon>Sphingobacteriia</taxon>
        <taxon>Sphingobacteriales</taxon>
        <taxon>Sphingobacteriaceae</taxon>
        <taxon>Pedobacter</taxon>
    </lineage>
</organism>
<dbReference type="PRINTS" id="PR00455">
    <property type="entry name" value="HTHTETR"/>
</dbReference>
<evidence type="ECO:0000256" key="3">
    <source>
        <dbReference type="ARBA" id="ARBA00023163"/>
    </source>
</evidence>
<keyword evidence="3" id="KW-0804">Transcription</keyword>
<evidence type="ECO:0000256" key="4">
    <source>
        <dbReference type="PROSITE-ProRule" id="PRU00335"/>
    </source>
</evidence>
<gene>
    <name evidence="6" type="ORF">D7004_12945</name>
</gene>
<sequence>MTKAEKTRNFIVEKTAPIFNMKGYAGTSLNDITAATGLTKGSIYGNFANKDEVALAAFDYNFNSNVSKIEAEISKKDTTKEKLLAYISIYQSFLVGGISQGGCPILNTAIDADDTHPALREKVLKAVLSWKKSIIKLVEDGISNEEIKVGSNPEQIALTVIAMIEGGIMISRLTNKIENWNLIMDSLKKYINSLG</sequence>
<dbReference type="Proteomes" id="UP000274046">
    <property type="component" value="Unassembled WGS sequence"/>
</dbReference>
<dbReference type="Pfam" id="PF00440">
    <property type="entry name" value="TetR_N"/>
    <property type="match status" value="1"/>
</dbReference>
<evidence type="ECO:0000256" key="2">
    <source>
        <dbReference type="ARBA" id="ARBA00023125"/>
    </source>
</evidence>
<keyword evidence="1" id="KW-0805">Transcription regulation</keyword>
<dbReference type="Pfam" id="PF16925">
    <property type="entry name" value="TetR_C_13"/>
    <property type="match status" value="1"/>
</dbReference>
<proteinExistence type="predicted"/>
<evidence type="ECO:0000256" key="1">
    <source>
        <dbReference type="ARBA" id="ARBA00023015"/>
    </source>
</evidence>
<dbReference type="AlphaFoldDB" id="A0A3N0BTN6"/>
<comment type="caution">
    <text evidence="6">The sequence shown here is derived from an EMBL/GenBank/DDBJ whole genome shotgun (WGS) entry which is preliminary data.</text>
</comment>
<feature type="domain" description="HTH tetR-type" evidence="5">
    <location>
        <begin position="5"/>
        <end position="65"/>
    </location>
</feature>
<evidence type="ECO:0000313" key="7">
    <source>
        <dbReference type="Proteomes" id="UP000274046"/>
    </source>
</evidence>
<dbReference type="PANTHER" id="PTHR47506:SF3">
    <property type="entry name" value="HTH-TYPE TRANSCRIPTIONAL REGULATOR LMRA"/>
    <property type="match status" value="1"/>
</dbReference>
<name>A0A3N0BTN6_9SPHI</name>
<dbReference type="SUPFAM" id="SSF48498">
    <property type="entry name" value="Tetracyclin repressor-like, C-terminal domain"/>
    <property type="match status" value="1"/>
</dbReference>
<accession>A0A3N0BTN6</accession>
<dbReference type="GO" id="GO:0003677">
    <property type="term" value="F:DNA binding"/>
    <property type="evidence" value="ECO:0007669"/>
    <property type="project" value="UniProtKB-UniRule"/>
</dbReference>
<dbReference type="SUPFAM" id="SSF46689">
    <property type="entry name" value="Homeodomain-like"/>
    <property type="match status" value="1"/>
</dbReference>
<feature type="DNA-binding region" description="H-T-H motif" evidence="4">
    <location>
        <begin position="28"/>
        <end position="47"/>
    </location>
</feature>
<dbReference type="Gene3D" id="1.10.357.10">
    <property type="entry name" value="Tetracycline Repressor, domain 2"/>
    <property type="match status" value="1"/>
</dbReference>
<dbReference type="EMBL" id="RBEE01000023">
    <property type="protein sequence ID" value="RNL52457.1"/>
    <property type="molecule type" value="Genomic_DNA"/>
</dbReference>
<dbReference type="InterPro" id="IPR011075">
    <property type="entry name" value="TetR_C"/>
</dbReference>
<dbReference type="PANTHER" id="PTHR47506">
    <property type="entry name" value="TRANSCRIPTIONAL REGULATORY PROTEIN"/>
    <property type="match status" value="1"/>
</dbReference>
<evidence type="ECO:0000313" key="6">
    <source>
        <dbReference type="EMBL" id="RNL52457.1"/>
    </source>
</evidence>
<dbReference type="PROSITE" id="PS50977">
    <property type="entry name" value="HTH_TETR_2"/>
    <property type="match status" value="1"/>
</dbReference>
<protein>
    <submittedName>
        <fullName evidence="6">TetR/AcrR family transcriptional regulator</fullName>
    </submittedName>
</protein>
<reference evidence="6 7" key="1">
    <citation type="submission" date="2018-10" db="EMBL/GenBank/DDBJ databases">
        <title>Genome sequencing of Pedobacter jejuensis TNB23.</title>
        <authorList>
            <person name="Cho Y.-J."/>
            <person name="Cho A."/>
            <person name="Kim O.-S."/>
        </authorList>
    </citation>
    <scope>NUCLEOTIDE SEQUENCE [LARGE SCALE GENOMIC DNA]</scope>
    <source>
        <strain evidence="6 7">TNB23</strain>
    </source>
</reference>
<keyword evidence="7" id="KW-1185">Reference proteome</keyword>